<evidence type="ECO:0000259" key="5">
    <source>
        <dbReference type="PROSITE" id="PS50011"/>
    </source>
</evidence>
<protein>
    <recommendedName>
        <fullName evidence="5">Protein kinase domain-containing protein</fullName>
    </recommendedName>
</protein>
<dbReference type="SUPFAM" id="SSF52540">
    <property type="entry name" value="P-loop containing nucleoside triphosphate hydrolases"/>
    <property type="match status" value="1"/>
</dbReference>
<evidence type="ECO:0000256" key="2">
    <source>
        <dbReference type="ARBA" id="ARBA00022840"/>
    </source>
</evidence>
<dbReference type="SMART" id="SM00220">
    <property type="entry name" value="S_TKc"/>
    <property type="match status" value="1"/>
</dbReference>
<dbReference type="PANTHER" id="PTHR16305:SF28">
    <property type="entry name" value="GUANYLATE CYCLASE DOMAIN-CONTAINING PROTEIN"/>
    <property type="match status" value="1"/>
</dbReference>
<dbReference type="AlphaFoldDB" id="A0A7W6RZU9"/>
<dbReference type="GO" id="GO:0005737">
    <property type="term" value="C:cytoplasm"/>
    <property type="evidence" value="ECO:0007669"/>
    <property type="project" value="TreeGrafter"/>
</dbReference>
<name>A0A7W6RZU9_9PROT</name>
<dbReference type="SUPFAM" id="SSF56112">
    <property type="entry name" value="Protein kinase-like (PK-like)"/>
    <property type="match status" value="1"/>
</dbReference>
<sequence length="1252" mass="133578">MQQTSRTTTHAPETIGPYRVVGVLGQGAMGIVYAGIDARTGTAAAIKTVNRKEVSRLRQIRREIRALARLHHPGVVRILDHGVADGLPWYAMEHLDGTSLKDLLRRHWRDPAAPPRPAPVGDTTEDLTQDVTDAAGVATGATQVTDATDAADATQGADATLVADATDATDATQVIFPDGGPASDDGAITVQDPGAPPHAFGGGDADAPAADTPVRPRTRRAGGPAAAGHLGEGLSLLQRVCETLAFLHGEGIVHRDLKPGNIFIRHSGEPILADFGLAEEAGGATGREQIGETHQISGSPAYMSPEQLRGDALDARSDLYALGCILYQVLTGEAPFVGSQTQILSGHLERHAGPPSARVTGVPPTLDRLVDALLAKDRADRLGFAETVACALADLGTHPPVWSVPAPAAKPYLYRSSFVGRQDVLAALDEHLARARAGTGALALVAGESGAGKTRLALETGILARRRSLEVITGDCPAAGDGDGAARYGRGAPLQPLRPFVEALADRCIAGGPAEQARLLGDRAAVLAPYFPVLKTVPGVAALPAAPPLPSAAARDRLFRALADSLAAYLVDRALLLVLDDLQWADELTLGVLRHLLDEVLPGLPLLVVGAFRAEERTPALDALARDPAVDAHTLHRLTAADIGAMAGGMLAMRSPPAGFVRFLAERSNGNPFFIAEYLRSAVSERVLARDRSGRWTLSGQDVGGAPDYESLPLPGSLRQLIDLRLGKLTAADRRVVDLAALMGRHLDSTVLGRAAGLSDAAMTEVADELVSRQIVEPAEGEGYRFVHDKIREIADAGIPADTRRALHRQLAQAIEAVYPAGEARDDHRADLGRHWALAGEPALAVPHLRAAAERAERFQSVADAIGLYQAALDAVAGLRARGDDDGRWRREAVTLNERLGDALALQNRHADARAAFARTATDATDDRVTLARLHRKAGKTYEIEHDHDAALRTYRDGEIALGDQDALDAAGRQEWIQIVLNRVWVYYWLDRPGDIDTALESVRPFVEGDPVPTQRYHYFMALVNRNHRRYRYRVPGETLVFARRMLEAAQESAGAAEIAFAHFILGFALLFAGELEEAEAVLFEAAQGCRRIGDAAGETRAVAYLAVLHRRRGRVEQTAAVAETLLAIAKARRMRDYQGVALAALGWAAWRRGEAAAADRLCASALETWAGLSFAYPFQWTAGLVALALARDRAPDAEILALARRLHEPPQCHLPDPIHDALGRALAADDAASAREALAAAVDAARELGFL</sequence>
<dbReference type="GO" id="GO:0004672">
    <property type="term" value="F:protein kinase activity"/>
    <property type="evidence" value="ECO:0007669"/>
    <property type="project" value="InterPro"/>
</dbReference>
<dbReference type="Gene3D" id="1.10.510.10">
    <property type="entry name" value="Transferase(Phosphotransferase) domain 1"/>
    <property type="match status" value="2"/>
</dbReference>
<accession>A0A7W6RZU9</accession>
<feature type="domain" description="Protein kinase" evidence="5">
    <location>
        <begin position="18"/>
        <end position="401"/>
    </location>
</feature>
<dbReference type="InterPro" id="IPR017441">
    <property type="entry name" value="Protein_kinase_ATP_BS"/>
</dbReference>
<proteinExistence type="predicted"/>
<dbReference type="Pfam" id="PF00069">
    <property type="entry name" value="Pkinase"/>
    <property type="match status" value="2"/>
</dbReference>
<dbReference type="PANTHER" id="PTHR16305">
    <property type="entry name" value="TESTICULAR SOLUBLE ADENYLYL CYCLASE"/>
    <property type="match status" value="1"/>
</dbReference>
<evidence type="ECO:0000256" key="1">
    <source>
        <dbReference type="ARBA" id="ARBA00022741"/>
    </source>
</evidence>
<dbReference type="SUPFAM" id="SSF48452">
    <property type="entry name" value="TPR-like"/>
    <property type="match status" value="1"/>
</dbReference>
<dbReference type="InterPro" id="IPR041664">
    <property type="entry name" value="AAA_16"/>
</dbReference>
<dbReference type="InterPro" id="IPR011990">
    <property type="entry name" value="TPR-like_helical_dom_sf"/>
</dbReference>
<dbReference type="CDD" id="cd14014">
    <property type="entry name" value="STKc_PknB_like"/>
    <property type="match status" value="1"/>
</dbReference>
<feature type="region of interest" description="Disordered" evidence="4">
    <location>
        <begin position="175"/>
        <end position="227"/>
    </location>
</feature>
<dbReference type="PROSITE" id="PS00108">
    <property type="entry name" value="PROTEIN_KINASE_ST"/>
    <property type="match status" value="1"/>
</dbReference>
<dbReference type="InterPro" id="IPR000719">
    <property type="entry name" value="Prot_kinase_dom"/>
</dbReference>
<dbReference type="GO" id="GO:0005524">
    <property type="term" value="F:ATP binding"/>
    <property type="evidence" value="ECO:0007669"/>
    <property type="project" value="UniProtKB-UniRule"/>
</dbReference>
<evidence type="ECO:0000313" key="7">
    <source>
        <dbReference type="Proteomes" id="UP000555728"/>
    </source>
</evidence>
<dbReference type="InterPro" id="IPR008271">
    <property type="entry name" value="Ser/Thr_kinase_AS"/>
</dbReference>
<keyword evidence="2 3" id="KW-0067">ATP-binding</keyword>
<dbReference type="Proteomes" id="UP000555728">
    <property type="component" value="Unassembled WGS sequence"/>
</dbReference>
<dbReference type="Gene3D" id="1.25.40.10">
    <property type="entry name" value="Tetratricopeptide repeat domain"/>
    <property type="match status" value="1"/>
</dbReference>
<reference evidence="6 7" key="1">
    <citation type="submission" date="2020-08" db="EMBL/GenBank/DDBJ databases">
        <title>Genome sequencing of Purple Non-Sulfur Bacteria from various extreme environments.</title>
        <authorList>
            <person name="Mayer M."/>
        </authorList>
    </citation>
    <scope>NUCLEOTIDE SEQUENCE [LARGE SCALE GENOMIC DNA]</scope>
    <source>
        <strain evidence="6 7">JA135</strain>
    </source>
</reference>
<evidence type="ECO:0000256" key="3">
    <source>
        <dbReference type="PROSITE-ProRule" id="PRU10141"/>
    </source>
</evidence>
<gene>
    <name evidence="6" type="ORF">GGD88_002007</name>
</gene>
<feature type="binding site" evidence="3">
    <location>
        <position position="47"/>
    </location>
    <ligand>
        <name>ATP</name>
        <dbReference type="ChEBI" id="CHEBI:30616"/>
    </ligand>
</feature>
<dbReference type="PROSITE" id="PS00107">
    <property type="entry name" value="PROTEIN_KINASE_ATP"/>
    <property type="match status" value="1"/>
</dbReference>
<dbReference type="InterPro" id="IPR027417">
    <property type="entry name" value="P-loop_NTPase"/>
</dbReference>
<evidence type="ECO:0000313" key="6">
    <source>
        <dbReference type="EMBL" id="MBB4286280.1"/>
    </source>
</evidence>
<feature type="compositionally biased region" description="Low complexity" evidence="4">
    <location>
        <begin position="205"/>
        <end position="227"/>
    </location>
</feature>
<dbReference type="GO" id="GO:0004016">
    <property type="term" value="F:adenylate cyclase activity"/>
    <property type="evidence" value="ECO:0007669"/>
    <property type="project" value="TreeGrafter"/>
</dbReference>
<dbReference type="RefSeq" id="WP_184434950.1">
    <property type="nucleotide sequence ID" value="NZ_JACIGI010000014.1"/>
</dbReference>
<evidence type="ECO:0000256" key="4">
    <source>
        <dbReference type="SAM" id="MobiDB-lite"/>
    </source>
</evidence>
<dbReference type="InterPro" id="IPR011009">
    <property type="entry name" value="Kinase-like_dom_sf"/>
</dbReference>
<keyword evidence="1 3" id="KW-0547">Nucleotide-binding</keyword>
<dbReference type="EMBL" id="JACIGI010000014">
    <property type="protein sequence ID" value="MBB4286280.1"/>
    <property type="molecule type" value="Genomic_DNA"/>
</dbReference>
<organism evidence="6 7">
    <name type="scientific">Roseospira goensis</name>
    <dbReference type="NCBI Taxonomy" id="391922"/>
    <lineage>
        <taxon>Bacteria</taxon>
        <taxon>Pseudomonadati</taxon>
        <taxon>Pseudomonadota</taxon>
        <taxon>Alphaproteobacteria</taxon>
        <taxon>Rhodospirillales</taxon>
        <taxon>Rhodospirillaceae</taxon>
        <taxon>Roseospira</taxon>
    </lineage>
</organism>
<comment type="caution">
    <text evidence="6">The sequence shown here is derived from an EMBL/GenBank/DDBJ whole genome shotgun (WGS) entry which is preliminary data.</text>
</comment>
<dbReference type="PROSITE" id="PS50011">
    <property type="entry name" value="PROTEIN_KINASE_DOM"/>
    <property type="match status" value="1"/>
</dbReference>
<keyword evidence="7" id="KW-1185">Reference proteome</keyword>
<dbReference type="Pfam" id="PF13191">
    <property type="entry name" value="AAA_16"/>
    <property type="match status" value="1"/>
</dbReference>